<dbReference type="PANTHER" id="PTHR43099">
    <property type="entry name" value="UPF0053 PROTEIN YRKA"/>
    <property type="match status" value="1"/>
</dbReference>
<evidence type="ECO:0000313" key="15">
    <source>
        <dbReference type="Proteomes" id="UP000242754"/>
    </source>
</evidence>
<keyword evidence="4 10" id="KW-0812">Transmembrane</keyword>
<evidence type="ECO:0000256" key="6">
    <source>
        <dbReference type="ARBA" id="ARBA00022989"/>
    </source>
</evidence>
<evidence type="ECO:0000256" key="1">
    <source>
        <dbReference type="ARBA" id="ARBA00004651"/>
    </source>
</evidence>
<feature type="domain" description="CNNM transmembrane" evidence="13">
    <location>
        <begin position="1"/>
        <end position="202"/>
    </location>
</feature>
<keyword evidence="8 10" id="KW-0472">Membrane</keyword>
<feature type="transmembrane region" description="Helical" evidence="11">
    <location>
        <begin position="145"/>
        <end position="164"/>
    </location>
</feature>
<feature type="transmembrane region" description="Helical" evidence="11">
    <location>
        <begin position="6"/>
        <end position="28"/>
    </location>
</feature>
<dbReference type="SUPFAM" id="SSF54631">
    <property type="entry name" value="CBS-domain pair"/>
    <property type="match status" value="1"/>
</dbReference>
<sequence>MSITTGLLLFFVILFVSSFFVMSEYVLVRIRPSRLDFLIEDGNKTAKLLKNMTVKLDSYLSATQLGVTITSLALGWLGDPTFKHLFDTLFGNLPIPKAAETIMSFVVSFTVLTIIQVIIGELVPKNIALSRTEKLGMRIAKPLNIWYRVMFPLIFILNKTANAISKAIGMKTIGESDDNVSEEELRLIMSQSLKSGEINREEYQFVENVFNFDERMAREIMVPRTEMAVIDFDMTLNDIANVVQQEKYTRYPVMKEDKDSIIGIINTKEIFAAFVQAVQTKTENGFAVSEFIRPVITVIETIPIKELLVKMQKEHNQVAILVDEYGGTSGLVSMEDIVEEIVGDISDDYETTVQPEFISLGENHYRISARMLIDDVNDLFGVDIDNENVDTMGGWMLNKKYDITVGEEIKFHNYIFKVIQKEKNSIDVIDIFTAKPTNVAEDSEDDE</sequence>
<keyword evidence="6 10" id="KW-1133">Transmembrane helix</keyword>
<dbReference type="InterPro" id="IPR002550">
    <property type="entry name" value="CNNM"/>
</dbReference>
<dbReference type="Pfam" id="PF03471">
    <property type="entry name" value="CorC_HlyC"/>
    <property type="match status" value="1"/>
</dbReference>
<dbReference type="FunFam" id="3.10.580.10:FF:000002">
    <property type="entry name" value="Magnesium/cobalt efflux protein CorC"/>
    <property type="match status" value="1"/>
</dbReference>
<keyword evidence="5" id="KW-0677">Repeat</keyword>
<evidence type="ECO:0000256" key="9">
    <source>
        <dbReference type="PROSITE-ProRule" id="PRU00703"/>
    </source>
</evidence>
<keyword evidence="15" id="KW-1185">Reference proteome</keyword>
<evidence type="ECO:0000256" key="8">
    <source>
        <dbReference type="ARBA" id="ARBA00023136"/>
    </source>
</evidence>
<dbReference type="AlphaFoldDB" id="A0A143YLN0"/>
<feature type="transmembrane region" description="Helical" evidence="11">
    <location>
        <begin position="59"/>
        <end position="78"/>
    </location>
</feature>
<evidence type="ECO:0000256" key="10">
    <source>
        <dbReference type="PROSITE-ProRule" id="PRU01193"/>
    </source>
</evidence>
<dbReference type="Proteomes" id="UP000242754">
    <property type="component" value="Unassembled WGS sequence"/>
</dbReference>
<dbReference type="InterPro" id="IPR005170">
    <property type="entry name" value="Transptr-assoc_dom"/>
</dbReference>
<dbReference type="CDD" id="cd04590">
    <property type="entry name" value="CBS_pair_CorC_HlyC_assoc"/>
    <property type="match status" value="1"/>
</dbReference>
<feature type="domain" description="CBS" evidence="12">
    <location>
        <begin position="221"/>
        <end position="280"/>
    </location>
</feature>
<dbReference type="GO" id="GO:0050660">
    <property type="term" value="F:flavin adenine dinucleotide binding"/>
    <property type="evidence" value="ECO:0007669"/>
    <property type="project" value="InterPro"/>
</dbReference>
<dbReference type="PROSITE" id="PS51371">
    <property type="entry name" value="CBS"/>
    <property type="match status" value="2"/>
</dbReference>
<feature type="transmembrane region" description="Helical" evidence="11">
    <location>
        <begin position="98"/>
        <end position="124"/>
    </location>
</feature>
<evidence type="ECO:0000256" key="2">
    <source>
        <dbReference type="ARBA" id="ARBA00006337"/>
    </source>
</evidence>
<evidence type="ECO:0000256" key="7">
    <source>
        <dbReference type="ARBA" id="ARBA00023122"/>
    </source>
</evidence>
<keyword evidence="3" id="KW-1003">Cell membrane</keyword>
<proteinExistence type="inferred from homology"/>
<protein>
    <submittedName>
        <fullName evidence="14">Uncharacterized protein</fullName>
    </submittedName>
</protein>
<dbReference type="STRING" id="140314.SAMN04488076_11567"/>
<dbReference type="InterPro" id="IPR016169">
    <property type="entry name" value="FAD-bd_PCMH_sub2"/>
</dbReference>
<dbReference type="SMART" id="SM01091">
    <property type="entry name" value="CorC_HlyC"/>
    <property type="match status" value="1"/>
</dbReference>
<evidence type="ECO:0000313" key="14">
    <source>
        <dbReference type="EMBL" id="CZQ91918.1"/>
    </source>
</evidence>
<dbReference type="PANTHER" id="PTHR43099:SF2">
    <property type="entry name" value="UPF0053 PROTEIN YRKA"/>
    <property type="match status" value="1"/>
</dbReference>
<evidence type="ECO:0000259" key="12">
    <source>
        <dbReference type="PROSITE" id="PS51371"/>
    </source>
</evidence>
<dbReference type="PROSITE" id="PS51846">
    <property type="entry name" value="CNNM"/>
    <property type="match status" value="1"/>
</dbReference>
<dbReference type="InterPro" id="IPR051676">
    <property type="entry name" value="UPF0053_domain"/>
</dbReference>
<dbReference type="SUPFAM" id="SSF56176">
    <property type="entry name" value="FAD-binding/transporter-associated domain-like"/>
    <property type="match status" value="1"/>
</dbReference>
<evidence type="ECO:0000256" key="11">
    <source>
        <dbReference type="SAM" id="Phobius"/>
    </source>
</evidence>
<dbReference type="Pfam" id="PF00571">
    <property type="entry name" value="CBS"/>
    <property type="match status" value="2"/>
</dbReference>
<dbReference type="RefSeq" id="WP_087032982.1">
    <property type="nucleotide sequence ID" value="NZ_FJNE01000003.1"/>
</dbReference>
<keyword evidence="7 9" id="KW-0129">CBS domain</keyword>
<evidence type="ECO:0000256" key="5">
    <source>
        <dbReference type="ARBA" id="ARBA00022737"/>
    </source>
</evidence>
<dbReference type="Gene3D" id="3.30.465.10">
    <property type="match status" value="1"/>
</dbReference>
<evidence type="ECO:0000259" key="13">
    <source>
        <dbReference type="PROSITE" id="PS51846"/>
    </source>
</evidence>
<comment type="subcellular location">
    <subcellularLocation>
        <location evidence="1">Cell membrane</location>
        <topology evidence="1">Multi-pass membrane protein</topology>
    </subcellularLocation>
</comment>
<dbReference type="InterPro" id="IPR036318">
    <property type="entry name" value="FAD-bd_PCMH-like_sf"/>
</dbReference>
<evidence type="ECO:0000256" key="4">
    <source>
        <dbReference type="ARBA" id="ARBA00022692"/>
    </source>
</evidence>
<feature type="domain" description="CBS" evidence="12">
    <location>
        <begin position="291"/>
        <end position="349"/>
    </location>
</feature>
<dbReference type="Gene3D" id="3.10.580.10">
    <property type="entry name" value="CBS-domain"/>
    <property type="match status" value="1"/>
</dbReference>
<accession>A0A143YLN0</accession>
<evidence type="ECO:0000256" key="3">
    <source>
        <dbReference type="ARBA" id="ARBA00022475"/>
    </source>
</evidence>
<dbReference type="GO" id="GO:0005886">
    <property type="term" value="C:plasma membrane"/>
    <property type="evidence" value="ECO:0007669"/>
    <property type="project" value="UniProtKB-SubCell"/>
</dbReference>
<gene>
    <name evidence="14" type="ORF">Tpal_1483</name>
</gene>
<dbReference type="InterPro" id="IPR046342">
    <property type="entry name" value="CBS_dom_sf"/>
</dbReference>
<dbReference type="InterPro" id="IPR000644">
    <property type="entry name" value="CBS_dom"/>
</dbReference>
<dbReference type="Pfam" id="PF01595">
    <property type="entry name" value="CNNM"/>
    <property type="match status" value="1"/>
</dbReference>
<dbReference type="EMBL" id="FJNE01000003">
    <property type="protein sequence ID" value="CZQ91918.1"/>
    <property type="molecule type" value="Genomic_DNA"/>
</dbReference>
<comment type="similarity">
    <text evidence="2">Belongs to the UPF0053 family.</text>
</comment>
<reference evidence="14 15" key="1">
    <citation type="submission" date="2016-02" db="EMBL/GenBank/DDBJ databases">
        <authorList>
            <person name="Wen L."/>
            <person name="He K."/>
            <person name="Yang H."/>
        </authorList>
    </citation>
    <scope>NUCLEOTIDE SEQUENCE [LARGE SCALE GENOMIC DNA]</scope>
    <source>
        <strain evidence="14">Trichococcus palustris</strain>
    </source>
</reference>
<name>A0A143YLN0_9LACT</name>
<dbReference type="OrthoDB" id="9798188at2"/>
<dbReference type="InterPro" id="IPR044751">
    <property type="entry name" value="Ion_transp-like_CBS"/>
</dbReference>
<organism evidence="14 15">
    <name type="scientific">Trichococcus palustris</name>
    <dbReference type="NCBI Taxonomy" id="140314"/>
    <lineage>
        <taxon>Bacteria</taxon>
        <taxon>Bacillati</taxon>
        <taxon>Bacillota</taxon>
        <taxon>Bacilli</taxon>
        <taxon>Lactobacillales</taxon>
        <taxon>Carnobacteriaceae</taxon>
        <taxon>Trichococcus</taxon>
    </lineage>
</organism>